<dbReference type="GeneID" id="54466758"/>
<reference evidence="3" key="2">
    <citation type="submission" date="2020-04" db="EMBL/GenBank/DDBJ databases">
        <authorList>
            <consortium name="NCBI Genome Project"/>
        </authorList>
    </citation>
    <scope>NUCLEOTIDE SEQUENCE</scope>
    <source>
        <strain evidence="3">CBS 304.34</strain>
    </source>
</reference>
<dbReference type="Proteomes" id="UP000504636">
    <property type="component" value="Unplaced"/>
</dbReference>
<reference evidence="3" key="3">
    <citation type="submission" date="2025-04" db="UniProtKB">
        <authorList>
            <consortium name="RefSeq"/>
        </authorList>
    </citation>
    <scope>IDENTIFICATION</scope>
    <source>
        <strain evidence="3">CBS 304.34</strain>
    </source>
</reference>
<organism evidence="1">
    <name type="scientific">Mytilinidion resinicola</name>
    <dbReference type="NCBI Taxonomy" id="574789"/>
    <lineage>
        <taxon>Eukaryota</taxon>
        <taxon>Fungi</taxon>
        <taxon>Dikarya</taxon>
        <taxon>Ascomycota</taxon>
        <taxon>Pezizomycotina</taxon>
        <taxon>Dothideomycetes</taxon>
        <taxon>Pleosporomycetidae</taxon>
        <taxon>Mytilinidiales</taxon>
        <taxon>Mytilinidiaceae</taxon>
        <taxon>Mytilinidion</taxon>
    </lineage>
</organism>
<protein>
    <submittedName>
        <fullName evidence="1 3">Uncharacterized protein</fullName>
    </submittedName>
</protein>
<accession>A0A6A6YCR9</accession>
<name>A0A6A6YCR9_9PEZI</name>
<evidence type="ECO:0000313" key="3">
    <source>
        <dbReference type="RefSeq" id="XP_033572859.1"/>
    </source>
</evidence>
<evidence type="ECO:0000313" key="1">
    <source>
        <dbReference type="EMBL" id="KAF2805895.1"/>
    </source>
</evidence>
<dbReference type="AlphaFoldDB" id="A0A6A6YCR9"/>
<dbReference type="OrthoDB" id="10347749at2759"/>
<sequence>MPSQVYDSVESACPLCSSASPLACACWNDSFRKRLLFADAILRETFLLYREVTFERNLAGTLWMREDARGKTFAISMLLAGYPTELGVDTYPLPKGFEEPDYVLERRAALCAWQCDHAVALLGPSVTSLLGDDLVDVKEVLVKGDEKWIPGDAWTYDDTTCDQESTFHKVLRVTDKNGEVYYLDYSCYQFGRSQTLMTKMFFERCGFDILEVRDVGSTLKDDGHKWIHDVKDLFVGFIVDYFCEKPWDLLSLVDFEVNLEDVMYQFSVDVEKLLRQHKSARESGRVLRR</sequence>
<dbReference type="RefSeq" id="XP_033572859.1">
    <property type="nucleotide sequence ID" value="XM_033725865.1"/>
</dbReference>
<keyword evidence="2" id="KW-1185">Reference proteome</keyword>
<dbReference type="EMBL" id="MU003708">
    <property type="protein sequence ID" value="KAF2805895.1"/>
    <property type="molecule type" value="Genomic_DNA"/>
</dbReference>
<reference evidence="1 3" key="1">
    <citation type="journal article" date="2020" name="Stud. Mycol.">
        <title>101 Dothideomycetes genomes: a test case for predicting lifestyles and emergence of pathogens.</title>
        <authorList>
            <person name="Haridas S."/>
            <person name="Albert R."/>
            <person name="Binder M."/>
            <person name="Bloem J."/>
            <person name="Labutti K."/>
            <person name="Salamov A."/>
            <person name="Andreopoulos B."/>
            <person name="Baker S."/>
            <person name="Barry K."/>
            <person name="Bills G."/>
            <person name="Bluhm B."/>
            <person name="Cannon C."/>
            <person name="Castanera R."/>
            <person name="Culley D."/>
            <person name="Daum C."/>
            <person name="Ezra D."/>
            <person name="Gonzalez J."/>
            <person name="Henrissat B."/>
            <person name="Kuo A."/>
            <person name="Liang C."/>
            <person name="Lipzen A."/>
            <person name="Lutzoni F."/>
            <person name="Magnuson J."/>
            <person name="Mondo S."/>
            <person name="Nolan M."/>
            <person name="Ohm R."/>
            <person name="Pangilinan J."/>
            <person name="Park H.-J."/>
            <person name="Ramirez L."/>
            <person name="Alfaro M."/>
            <person name="Sun H."/>
            <person name="Tritt A."/>
            <person name="Yoshinaga Y."/>
            <person name="Zwiers L.-H."/>
            <person name="Turgeon B."/>
            <person name="Goodwin S."/>
            <person name="Spatafora J."/>
            <person name="Crous P."/>
            <person name="Grigoriev I."/>
        </authorList>
    </citation>
    <scope>NUCLEOTIDE SEQUENCE</scope>
    <source>
        <strain evidence="1 3">CBS 304.34</strain>
    </source>
</reference>
<evidence type="ECO:0000313" key="2">
    <source>
        <dbReference type="Proteomes" id="UP000504636"/>
    </source>
</evidence>
<gene>
    <name evidence="1 3" type="ORF">BDZ99DRAFT_524139</name>
</gene>
<proteinExistence type="predicted"/>